<evidence type="ECO:0000313" key="11">
    <source>
        <dbReference type="Proteomes" id="UP000270299"/>
    </source>
</evidence>
<dbReference type="PROSITE" id="PS50043">
    <property type="entry name" value="HTH_LUXR_2"/>
    <property type="match status" value="1"/>
</dbReference>
<dbReference type="CDD" id="cd06170">
    <property type="entry name" value="LuxR_C_like"/>
    <property type="match status" value="1"/>
</dbReference>
<keyword evidence="5" id="KW-0238">DNA-binding</keyword>
<dbReference type="InterPro" id="IPR001789">
    <property type="entry name" value="Sig_transdc_resp-reg_receiver"/>
</dbReference>
<keyword evidence="11" id="KW-1185">Reference proteome</keyword>
<evidence type="ECO:0000259" key="7">
    <source>
        <dbReference type="PROSITE" id="PS50043"/>
    </source>
</evidence>
<dbReference type="InterPro" id="IPR003018">
    <property type="entry name" value="GAF"/>
</dbReference>
<evidence type="ECO:0000259" key="8">
    <source>
        <dbReference type="PROSITE" id="PS50109"/>
    </source>
</evidence>
<feature type="domain" description="Histidine kinase" evidence="8">
    <location>
        <begin position="298"/>
        <end position="393"/>
    </location>
</feature>
<name>A0A3L6ZQU5_9MICO</name>
<keyword evidence="3" id="KW-0418">Kinase</keyword>
<dbReference type="CDD" id="cd17535">
    <property type="entry name" value="REC_NarL-like"/>
    <property type="match status" value="1"/>
</dbReference>
<dbReference type="EMBL" id="RCUV01000013">
    <property type="protein sequence ID" value="RLP69452.1"/>
    <property type="molecule type" value="Genomic_DNA"/>
</dbReference>
<dbReference type="SUPFAM" id="SSF55874">
    <property type="entry name" value="ATPase domain of HSP90 chaperone/DNA topoisomerase II/histidine kinase"/>
    <property type="match status" value="1"/>
</dbReference>
<evidence type="ECO:0000256" key="5">
    <source>
        <dbReference type="ARBA" id="ARBA00023125"/>
    </source>
</evidence>
<dbReference type="InterPro" id="IPR000792">
    <property type="entry name" value="Tscrpt_reg_LuxR_C"/>
</dbReference>
<dbReference type="Proteomes" id="UP000270299">
    <property type="component" value="Unassembled WGS sequence"/>
</dbReference>
<dbReference type="InterPro" id="IPR016032">
    <property type="entry name" value="Sig_transdc_resp-reg_C-effctor"/>
</dbReference>
<dbReference type="Gene3D" id="3.30.565.10">
    <property type="entry name" value="Histidine kinase-like ATPase, C-terminal domain"/>
    <property type="match status" value="1"/>
</dbReference>
<dbReference type="SUPFAM" id="SSF46894">
    <property type="entry name" value="C-terminal effector domain of the bipartite response regulators"/>
    <property type="match status" value="1"/>
</dbReference>
<protein>
    <submittedName>
        <fullName evidence="10">Response regulator</fullName>
    </submittedName>
</protein>
<dbReference type="PANTHER" id="PTHR24421:SF62">
    <property type="entry name" value="SENSORY TRANSDUCTION HISTIDINE KINASE"/>
    <property type="match status" value="1"/>
</dbReference>
<feature type="domain" description="Response regulatory" evidence="9">
    <location>
        <begin position="405"/>
        <end position="522"/>
    </location>
</feature>
<dbReference type="SMART" id="SM00065">
    <property type="entry name" value="GAF"/>
    <property type="match status" value="1"/>
</dbReference>
<dbReference type="PROSITE" id="PS50109">
    <property type="entry name" value="HIS_KIN"/>
    <property type="match status" value="1"/>
</dbReference>
<evidence type="ECO:0000256" key="4">
    <source>
        <dbReference type="ARBA" id="ARBA00023012"/>
    </source>
</evidence>
<dbReference type="PANTHER" id="PTHR24421">
    <property type="entry name" value="NITRATE/NITRITE SENSOR PROTEIN NARX-RELATED"/>
    <property type="match status" value="1"/>
</dbReference>
<organism evidence="10 11">
    <name type="scientific">Mycetocola manganoxydans</name>
    <dbReference type="NCBI Taxonomy" id="699879"/>
    <lineage>
        <taxon>Bacteria</taxon>
        <taxon>Bacillati</taxon>
        <taxon>Actinomycetota</taxon>
        <taxon>Actinomycetes</taxon>
        <taxon>Micrococcales</taxon>
        <taxon>Microbacteriaceae</taxon>
        <taxon>Mycetocola</taxon>
    </lineage>
</organism>
<dbReference type="InterPro" id="IPR036890">
    <property type="entry name" value="HATPase_C_sf"/>
</dbReference>
<dbReference type="SMART" id="SM00421">
    <property type="entry name" value="HTH_LUXR"/>
    <property type="match status" value="1"/>
</dbReference>
<feature type="domain" description="HTH luxR-type" evidence="7">
    <location>
        <begin position="541"/>
        <end position="605"/>
    </location>
</feature>
<dbReference type="Pfam" id="PF02518">
    <property type="entry name" value="HATPase_c"/>
    <property type="match status" value="1"/>
</dbReference>
<evidence type="ECO:0000256" key="6">
    <source>
        <dbReference type="PROSITE-ProRule" id="PRU00169"/>
    </source>
</evidence>
<dbReference type="SUPFAM" id="SSF52172">
    <property type="entry name" value="CheY-like"/>
    <property type="match status" value="1"/>
</dbReference>
<dbReference type="SMART" id="SM00387">
    <property type="entry name" value="HATPase_c"/>
    <property type="match status" value="1"/>
</dbReference>
<evidence type="ECO:0000259" key="9">
    <source>
        <dbReference type="PROSITE" id="PS50110"/>
    </source>
</evidence>
<dbReference type="Pfam" id="PF00072">
    <property type="entry name" value="Response_reg"/>
    <property type="match status" value="1"/>
</dbReference>
<dbReference type="InterPro" id="IPR005467">
    <property type="entry name" value="His_kinase_dom"/>
</dbReference>
<dbReference type="InterPro" id="IPR003594">
    <property type="entry name" value="HATPase_dom"/>
</dbReference>
<gene>
    <name evidence="10" type="ORF">D9V29_12105</name>
</gene>
<dbReference type="GO" id="GO:0003677">
    <property type="term" value="F:DNA binding"/>
    <property type="evidence" value="ECO:0007669"/>
    <property type="project" value="UniProtKB-KW"/>
</dbReference>
<evidence type="ECO:0000256" key="1">
    <source>
        <dbReference type="ARBA" id="ARBA00022553"/>
    </source>
</evidence>
<dbReference type="SUPFAM" id="SSF55781">
    <property type="entry name" value="GAF domain-like"/>
    <property type="match status" value="1"/>
</dbReference>
<dbReference type="SMART" id="SM00448">
    <property type="entry name" value="REC"/>
    <property type="match status" value="1"/>
</dbReference>
<dbReference type="InterPro" id="IPR029016">
    <property type="entry name" value="GAF-like_dom_sf"/>
</dbReference>
<keyword evidence="1" id="KW-0597">Phosphoprotein</keyword>
<dbReference type="Pfam" id="PF07730">
    <property type="entry name" value="HisKA_3"/>
    <property type="match status" value="1"/>
</dbReference>
<dbReference type="GO" id="GO:0000155">
    <property type="term" value="F:phosphorelay sensor kinase activity"/>
    <property type="evidence" value="ECO:0007669"/>
    <property type="project" value="InterPro"/>
</dbReference>
<comment type="caution">
    <text evidence="10">The sequence shown here is derived from an EMBL/GenBank/DDBJ whole genome shotgun (WGS) entry which is preliminary data.</text>
</comment>
<dbReference type="Gene3D" id="3.30.450.40">
    <property type="match status" value="1"/>
</dbReference>
<keyword evidence="4" id="KW-0902">Two-component regulatory system</keyword>
<dbReference type="Pfam" id="PF13185">
    <property type="entry name" value="GAF_2"/>
    <property type="match status" value="1"/>
</dbReference>
<dbReference type="AlphaFoldDB" id="A0A3L6ZQU5"/>
<accession>A0A3L6ZQU5</accession>
<dbReference type="Gene3D" id="3.40.50.2300">
    <property type="match status" value="1"/>
</dbReference>
<comment type="caution">
    <text evidence="6">Lacks conserved residue(s) required for the propagation of feature annotation.</text>
</comment>
<dbReference type="GO" id="GO:0006355">
    <property type="term" value="P:regulation of DNA-templated transcription"/>
    <property type="evidence" value="ECO:0007669"/>
    <property type="project" value="InterPro"/>
</dbReference>
<dbReference type="InterPro" id="IPR011006">
    <property type="entry name" value="CheY-like_superfamily"/>
</dbReference>
<dbReference type="CDD" id="cd16917">
    <property type="entry name" value="HATPase_UhpB-NarQ-NarX-like"/>
    <property type="match status" value="1"/>
</dbReference>
<dbReference type="PRINTS" id="PR00038">
    <property type="entry name" value="HTHLUXR"/>
</dbReference>
<dbReference type="GO" id="GO:0016020">
    <property type="term" value="C:membrane"/>
    <property type="evidence" value="ECO:0007669"/>
    <property type="project" value="InterPro"/>
</dbReference>
<dbReference type="PROSITE" id="PS50110">
    <property type="entry name" value="RESPONSE_REGULATORY"/>
    <property type="match status" value="1"/>
</dbReference>
<evidence type="ECO:0000256" key="3">
    <source>
        <dbReference type="ARBA" id="ARBA00022777"/>
    </source>
</evidence>
<dbReference type="InterPro" id="IPR011712">
    <property type="entry name" value="Sig_transdc_His_kin_sub3_dim/P"/>
</dbReference>
<proteinExistence type="predicted"/>
<dbReference type="Gene3D" id="1.20.5.1930">
    <property type="match status" value="1"/>
</dbReference>
<dbReference type="InterPro" id="IPR058245">
    <property type="entry name" value="NreC/VraR/RcsB-like_REC"/>
</dbReference>
<evidence type="ECO:0000256" key="2">
    <source>
        <dbReference type="ARBA" id="ARBA00022679"/>
    </source>
</evidence>
<dbReference type="GO" id="GO:0046983">
    <property type="term" value="F:protein dimerization activity"/>
    <property type="evidence" value="ECO:0007669"/>
    <property type="project" value="InterPro"/>
</dbReference>
<dbReference type="Pfam" id="PF00196">
    <property type="entry name" value="GerE"/>
    <property type="match status" value="1"/>
</dbReference>
<dbReference type="OrthoDB" id="144293at2"/>
<sequence>MRMTSADRPSSSGPADLRLHALTASAADLAGQFALAPLLARILRHAIDLLGCESGSICTVDEVAGTYRKEVDVGVGCLSGQTFPLDEGVTGEVVRARRSVIFDEYSDVRGGHISREDRASLHGVIGVPIRWDGAIIGACVVFSKEPGRRFTGEDTALVELFATHAAVAIANAKMHALAAQRERDAAIMAERERVVRDVHDTVGRGLATVLLALDSADRDLAGGGDPRHAIAAARTATRSALHETQRTVLGLGPALLDGRPLNEAIALELAWVQSTAAIETRLVVAGEPEALPADTARQLFRIVQESLTNVIEHARARHVRVGLVYGDRSVTALVEDDGRGFDLATITGRSSDHSRGLGLRTLTARARLLGGSLDVDSTPHWGTRVRAEIPYVSSEPVDTSQFRWRLLLVHENPIVRAGLVRLLGQVEPDIHIVGEISDAMQAVEAYSLLRPNVVLANLDLSRIDGVQLTAYLRAADPAAAVVLLIDSVTDDRIREAAQVGAIGLVEAGADPAVLARSILAAARGDSLLSAEFLSRFTASLTARDTHPLTAREREVRALVEQGLPDKRIAAELRISVKTVEKHVGAVLRKTGAANRTVLAGQSVPH</sequence>
<evidence type="ECO:0000313" key="10">
    <source>
        <dbReference type="EMBL" id="RLP69452.1"/>
    </source>
</evidence>
<keyword evidence="2" id="KW-0808">Transferase</keyword>
<reference evidence="10 11" key="1">
    <citation type="submission" date="2018-10" db="EMBL/GenBank/DDBJ databases">
        <authorList>
            <person name="Li J."/>
        </authorList>
    </citation>
    <scope>NUCLEOTIDE SEQUENCE [LARGE SCALE GENOMIC DNA]</scope>
    <source>
        <strain evidence="10 11">CCTCC AB209002</strain>
    </source>
</reference>
<dbReference type="InterPro" id="IPR050482">
    <property type="entry name" value="Sensor_HK_TwoCompSys"/>
</dbReference>